<keyword evidence="2" id="KW-1185">Reference proteome</keyword>
<dbReference type="PANTHER" id="PTHR47469">
    <property type="entry name" value="MONOOXYGENASE-LIKE"/>
    <property type="match status" value="1"/>
</dbReference>
<dbReference type="SUPFAM" id="SSF51905">
    <property type="entry name" value="FAD/NAD(P)-binding domain"/>
    <property type="match status" value="1"/>
</dbReference>
<name>A0A177CR67_9PLEO</name>
<dbReference type="InterPro" id="IPR036188">
    <property type="entry name" value="FAD/NAD-bd_sf"/>
</dbReference>
<dbReference type="GeneID" id="28765235"/>
<evidence type="ECO:0000313" key="2">
    <source>
        <dbReference type="Proteomes" id="UP000077069"/>
    </source>
</evidence>
<gene>
    <name evidence="1" type="ORF">CC84DRAFT_1202058</name>
</gene>
<dbReference type="RefSeq" id="XP_018039632.1">
    <property type="nucleotide sequence ID" value="XM_018181749.1"/>
</dbReference>
<dbReference type="InParanoid" id="A0A177CR67"/>
<evidence type="ECO:0008006" key="3">
    <source>
        <dbReference type="Google" id="ProtNLM"/>
    </source>
</evidence>
<dbReference type="AlphaFoldDB" id="A0A177CR67"/>
<reference evidence="1 2" key="1">
    <citation type="submission" date="2016-05" db="EMBL/GenBank/DDBJ databases">
        <title>Comparative analysis of secretome profiles of manganese(II)-oxidizing ascomycete fungi.</title>
        <authorList>
            <consortium name="DOE Joint Genome Institute"/>
            <person name="Zeiner C.A."/>
            <person name="Purvine S.O."/>
            <person name="Zink E.M."/>
            <person name="Wu S."/>
            <person name="Pasa-Tolic L."/>
            <person name="Chaput D.L."/>
            <person name="Haridas S."/>
            <person name="Grigoriev I.V."/>
            <person name="Santelli C.M."/>
            <person name="Hansel C.M."/>
        </authorList>
    </citation>
    <scope>NUCLEOTIDE SEQUENCE [LARGE SCALE GENOMIC DNA]</scope>
    <source>
        <strain evidence="1 2">AP3s5-JAC2a</strain>
    </source>
</reference>
<accession>A0A177CR67</accession>
<dbReference type="PANTHER" id="PTHR47469:SF2">
    <property type="entry name" value="OS06G0597600 PROTEIN"/>
    <property type="match status" value="1"/>
</dbReference>
<dbReference type="InterPro" id="IPR053212">
    <property type="entry name" value="DHP_3-monooxygenase"/>
</dbReference>
<evidence type="ECO:0000313" key="1">
    <source>
        <dbReference type="EMBL" id="OAG09267.1"/>
    </source>
</evidence>
<protein>
    <recommendedName>
        <fullName evidence="3">FAD-binding domain-containing protein</fullName>
    </recommendedName>
</protein>
<sequence>MSQSSRSSPAPGTAKMPRPFALTCIPPIKFNIQGKPMLEHMQTMVMTCWTLLSKALRANFDGVTSIAVPVAPELRTSDGTVKYRSGSRVTAGKDVGDRVEIRYEDIDSQVKTTISANLFIVADGSNFSMRNLLGPEVEHSYAGYI</sequence>
<dbReference type="OrthoDB" id="16820at2759"/>
<dbReference type="Proteomes" id="UP000077069">
    <property type="component" value="Unassembled WGS sequence"/>
</dbReference>
<organism evidence="1 2">
    <name type="scientific">Paraphaeosphaeria sporulosa</name>
    <dbReference type="NCBI Taxonomy" id="1460663"/>
    <lineage>
        <taxon>Eukaryota</taxon>
        <taxon>Fungi</taxon>
        <taxon>Dikarya</taxon>
        <taxon>Ascomycota</taxon>
        <taxon>Pezizomycotina</taxon>
        <taxon>Dothideomycetes</taxon>
        <taxon>Pleosporomycetidae</taxon>
        <taxon>Pleosporales</taxon>
        <taxon>Massarineae</taxon>
        <taxon>Didymosphaeriaceae</taxon>
        <taxon>Paraphaeosphaeria</taxon>
    </lineage>
</organism>
<proteinExistence type="predicted"/>
<dbReference type="EMBL" id="KV441549">
    <property type="protein sequence ID" value="OAG09267.1"/>
    <property type="molecule type" value="Genomic_DNA"/>
</dbReference>
<dbReference type="STRING" id="1460663.A0A177CR67"/>